<dbReference type="STRING" id="307507.A0A2V0NUY1"/>
<keyword evidence="5" id="KW-1185">Reference proteome</keyword>
<accession>A0A2V0NUY1</accession>
<sequence>MRSHRSLPQLQRLSLRATAAIESRGAATAAADGGGGGGGGASSTGRSGDAGVAPAAAGGGGFDPSLLRFLVCPLAKTPLRHDPATSELVNDELGVRYPIGADGVPRLAPMYGRVADGGGGGKGGAAAAEAAAGAGAAAAAARPR</sequence>
<comment type="similarity">
    <text evidence="1">Belongs to the PREY family.</text>
</comment>
<evidence type="ECO:0000256" key="2">
    <source>
        <dbReference type="ARBA" id="ARBA00040939"/>
    </source>
</evidence>
<dbReference type="Gene3D" id="2.20.25.10">
    <property type="match status" value="1"/>
</dbReference>
<evidence type="ECO:0000256" key="1">
    <source>
        <dbReference type="ARBA" id="ARBA00038479"/>
    </source>
</evidence>
<gene>
    <name evidence="4" type="ORF">Rsub_04188</name>
</gene>
<feature type="region of interest" description="Disordered" evidence="3">
    <location>
        <begin position="27"/>
        <end position="57"/>
    </location>
</feature>
<dbReference type="Pfam" id="PF03966">
    <property type="entry name" value="Trm112p"/>
    <property type="match status" value="1"/>
</dbReference>
<protein>
    <recommendedName>
        <fullName evidence="2">Protein preY, mitochondrial</fullName>
    </recommendedName>
</protein>
<feature type="compositionally biased region" description="Low complexity" evidence="3">
    <location>
        <begin position="43"/>
        <end position="56"/>
    </location>
</feature>
<dbReference type="Proteomes" id="UP000247498">
    <property type="component" value="Unassembled WGS sequence"/>
</dbReference>
<organism evidence="4 5">
    <name type="scientific">Raphidocelis subcapitata</name>
    <dbReference type="NCBI Taxonomy" id="307507"/>
    <lineage>
        <taxon>Eukaryota</taxon>
        <taxon>Viridiplantae</taxon>
        <taxon>Chlorophyta</taxon>
        <taxon>core chlorophytes</taxon>
        <taxon>Chlorophyceae</taxon>
        <taxon>CS clade</taxon>
        <taxon>Sphaeropleales</taxon>
        <taxon>Selenastraceae</taxon>
        <taxon>Raphidocelis</taxon>
    </lineage>
</organism>
<dbReference type="EMBL" id="BDRX01000024">
    <property type="protein sequence ID" value="GBF91448.1"/>
    <property type="molecule type" value="Genomic_DNA"/>
</dbReference>
<feature type="compositionally biased region" description="Gly residues" evidence="3">
    <location>
        <begin position="32"/>
        <end position="42"/>
    </location>
</feature>
<proteinExistence type="inferred from homology"/>
<dbReference type="AlphaFoldDB" id="A0A2V0NUY1"/>
<reference evidence="4 5" key="1">
    <citation type="journal article" date="2018" name="Sci. Rep.">
        <title>Raphidocelis subcapitata (=Pseudokirchneriella subcapitata) provides an insight into genome evolution and environmental adaptations in the Sphaeropleales.</title>
        <authorList>
            <person name="Suzuki S."/>
            <person name="Yamaguchi H."/>
            <person name="Nakajima N."/>
            <person name="Kawachi M."/>
        </authorList>
    </citation>
    <scope>NUCLEOTIDE SEQUENCE [LARGE SCALE GENOMIC DNA]</scope>
    <source>
        <strain evidence="4 5">NIES-35</strain>
    </source>
</reference>
<dbReference type="InterPro" id="IPR005651">
    <property type="entry name" value="Trm112-like"/>
</dbReference>
<comment type="caution">
    <text evidence="4">The sequence shown here is derived from an EMBL/GenBank/DDBJ whole genome shotgun (WGS) entry which is preliminary data.</text>
</comment>
<dbReference type="InParanoid" id="A0A2V0NUY1"/>
<dbReference type="PANTHER" id="PTHR33505:SF4">
    <property type="entry name" value="PROTEIN PREY, MITOCHONDRIAL"/>
    <property type="match status" value="1"/>
</dbReference>
<dbReference type="PANTHER" id="PTHR33505">
    <property type="entry name" value="ZGC:162634"/>
    <property type="match status" value="1"/>
</dbReference>
<dbReference type="SUPFAM" id="SSF158997">
    <property type="entry name" value="Trm112p-like"/>
    <property type="match status" value="1"/>
</dbReference>
<evidence type="ECO:0000313" key="4">
    <source>
        <dbReference type="EMBL" id="GBF91448.1"/>
    </source>
</evidence>
<dbReference type="OrthoDB" id="1884515at2759"/>
<name>A0A2V0NUY1_9CHLO</name>
<evidence type="ECO:0000313" key="5">
    <source>
        <dbReference type="Proteomes" id="UP000247498"/>
    </source>
</evidence>
<evidence type="ECO:0000256" key="3">
    <source>
        <dbReference type="SAM" id="MobiDB-lite"/>
    </source>
</evidence>